<dbReference type="Proteomes" id="UP000682877">
    <property type="component" value="Chromosome 5"/>
</dbReference>
<dbReference type="AlphaFoldDB" id="A0A8S2ADM1"/>
<feature type="compositionally biased region" description="Basic and acidic residues" evidence="1">
    <location>
        <begin position="43"/>
        <end position="63"/>
    </location>
</feature>
<sequence>MVGTAMEHLKEVNKALENENNALKKRAGNQPVAKYYQTPFESLSRHPSVDKKPEIFPGKKEMEQPLQRLETYLKETRRERDKARQELKRLKQHLLEKSFADLWVDFLLKDAEERERREEGEAAATKAKQDSEKTRQDAALSDSEFSTVPLRSFDSNQRLSRPHFLKKKRHGLTARSCSTSFSKKVSRSKRNGDVGYIEFFKYPHDELMEDPGTIGSSEGASSKFVPESGKSWDSVSPESSWIDIGEQ</sequence>
<reference evidence="2" key="1">
    <citation type="submission" date="2021-01" db="EMBL/GenBank/DDBJ databases">
        <authorList>
            <person name="Bezrukov I."/>
        </authorList>
    </citation>
    <scope>NUCLEOTIDE SEQUENCE</scope>
</reference>
<feature type="region of interest" description="Disordered" evidence="1">
    <location>
        <begin position="115"/>
        <end position="146"/>
    </location>
</feature>
<evidence type="ECO:0000313" key="3">
    <source>
        <dbReference type="Proteomes" id="UP000682877"/>
    </source>
</evidence>
<organism evidence="2 3">
    <name type="scientific">Arabidopsis arenosa</name>
    <name type="common">Sand rock-cress</name>
    <name type="synonym">Cardaminopsis arenosa</name>
    <dbReference type="NCBI Taxonomy" id="38785"/>
    <lineage>
        <taxon>Eukaryota</taxon>
        <taxon>Viridiplantae</taxon>
        <taxon>Streptophyta</taxon>
        <taxon>Embryophyta</taxon>
        <taxon>Tracheophyta</taxon>
        <taxon>Spermatophyta</taxon>
        <taxon>Magnoliopsida</taxon>
        <taxon>eudicotyledons</taxon>
        <taxon>Gunneridae</taxon>
        <taxon>Pentapetalae</taxon>
        <taxon>rosids</taxon>
        <taxon>malvids</taxon>
        <taxon>Brassicales</taxon>
        <taxon>Brassicaceae</taxon>
        <taxon>Camelineae</taxon>
        <taxon>Arabidopsis</taxon>
    </lineage>
</organism>
<feature type="compositionally biased region" description="Basic and acidic residues" evidence="1">
    <location>
        <begin position="127"/>
        <end position="136"/>
    </location>
</feature>
<protein>
    <submittedName>
        <fullName evidence="2">Uncharacterized protein</fullName>
    </submittedName>
</protein>
<keyword evidence="3" id="KW-1185">Reference proteome</keyword>
<gene>
    <name evidence="2" type="ORF">AARE701A_LOCUS13974</name>
</gene>
<feature type="region of interest" description="Disordered" evidence="1">
    <location>
        <begin position="208"/>
        <end position="247"/>
    </location>
</feature>
<proteinExistence type="predicted"/>
<name>A0A8S2ADM1_ARAAE</name>
<dbReference type="EMBL" id="LR999455">
    <property type="protein sequence ID" value="CAE6079082.1"/>
    <property type="molecule type" value="Genomic_DNA"/>
</dbReference>
<evidence type="ECO:0000256" key="1">
    <source>
        <dbReference type="SAM" id="MobiDB-lite"/>
    </source>
</evidence>
<feature type="region of interest" description="Disordered" evidence="1">
    <location>
        <begin position="39"/>
        <end position="63"/>
    </location>
</feature>
<evidence type="ECO:0000313" key="2">
    <source>
        <dbReference type="EMBL" id="CAE6079082.1"/>
    </source>
</evidence>
<accession>A0A8S2ADM1</accession>